<dbReference type="AlphaFoldDB" id="A0A1C7N6Q3"/>
<name>A0A1C7N6Q3_9FUNG</name>
<dbReference type="OrthoDB" id="2013972at2759"/>
<evidence type="ECO:0000313" key="1">
    <source>
        <dbReference type="EMBL" id="OBZ84688.1"/>
    </source>
</evidence>
<keyword evidence="2" id="KW-1185">Reference proteome</keyword>
<dbReference type="Proteomes" id="UP000093000">
    <property type="component" value="Unassembled WGS sequence"/>
</dbReference>
<proteinExistence type="predicted"/>
<evidence type="ECO:0000313" key="2">
    <source>
        <dbReference type="Proteomes" id="UP000093000"/>
    </source>
</evidence>
<dbReference type="EMBL" id="LUGH01000481">
    <property type="protein sequence ID" value="OBZ84688.1"/>
    <property type="molecule type" value="Genomic_DNA"/>
</dbReference>
<organism evidence="1 2">
    <name type="scientific">Choanephora cucurbitarum</name>
    <dbReference type="NCBI Taxonomy" id="101091"/>
    <lineage>
        <taxon>Eukaryota</taxon>
        <taxon>Fungi</taxon>
        <taxon>Fungi incertae sedis</taxon>
        <taxon>Mucoromycota</taxon>
        <taxon>Mucoromycotina</taxon>
        <taxon>Mucoromycetes</taxon>
        <taxon>Mucorales</taxon>
        <taxon>Mucorineae</taxon>
        <taxon>Choanephoraceae</taxon>
        <taxon>Choanephoroideae</taxon>
        <taxon>Choanephora</taxon>
    </lineage>
</organism>
<accession>A0A1C7N6Q3</accession>
<comment type="caution">
    <text evidence="1">The sequence shown here is derived from an EMBL/GenBank/DDBJ whole genome shotgun (WGS) entry which is preliminary data.</text>
</comment>
<dbReference type="STRING" id="101091.A0A1C7N6Q3"/>
<protein>
    <submittedName>
        <fullName evidence="1">Uncharacterized protein</fullName>
    </submittedName>
</protein>
<sequence length="121" mass="13657">MPAHQVGTLLMTHGNFVDVHQHRVRIPIGWGGHLGEVHGQDYMSCVCSMHPKLVRDHIDLDYDRVMADGVKQCALNQSHINWFVCYGQKPAVTPCTNPSEQKVLWDATTAHDEVISCYCEE</sequence>
<reference evidence="1 2" key="1">
    <citation type="submission" date="2016-03" db="EMBL/GenBank/DDBJ databases">
        <title>Choanephora cucurbitarum.</title>
        <authorList>
            <person name="Min B."/>
            <person name="Park H."/>
            <person name="Park J.-H."/>
            <person name="Shin H.-D."/>
            <person name="Choi I.-G."/>
        </authorList>
    </citation>
    <scope>NUCLEOTIDE SEQUENCE [LARGE SCALE GENOMIC DNA]</scope>
    <source>
        <strain evidence="1 2">KUS-F28377</strain>
    </source>
</reference>
<gene>
    <name evidence="1" type="ORF">A0J61_07260</name>
</gene>
<dbReference type="InParanoid" id="A0A1C7N6Q3"/>